<protein>
    <submittedName>
        <fullName evidence="1">Uncharacterized protein</fullName>
    </submittedName>
</protein>
<organism evidence="1">
    <name type="scientific">Orpinomyces sp. OUS1</name>
    <dbReference type="NCBI Taxonomy" id="301046"/>
    <lineage>
        <taxon>Eukaryota</taxon>
        <taxon>Fungi</taxon>
        <taxon>Fungi incertae sedis</taxon>
        <taxon>Chytridiomycota</taxon>
        <taxon>Chytridiomycota incertae sedis</taxon>
        <taxon>Neocallimastigomycetes</taxon>
        <taxon>Neocallimastigales</taxon>
        <taxon>Neocallimastigaceae</taxon>
        <taxon>Orpinomyces</taxon>
    </lineage>
</organism>
<evidence type="ECO:0000313" key="1">
    <source>
        <dbReference type="EMBL" id="CAI29554.1"/>
    </source>
</evidence>
<accession>Q5QQN5</accession>
<reference evidence="1" key="2">
    <citation type="journal article" name="Microbiology (Mosc.)">
        <title>Molecular analysis of the anaerobic rumen fungus Orpinomyces - insights into an AT-rich genome.</title>
        <authorList>
            <person name="Nicholson M.J."/>
            <person name="Theodorou M.K."/>
            <person name="Brookman J.L."/>
        </authorList>
    </citation>
    <scope>NUCLEOTIDE SEQUENCE</scope>
    <source>
        <strain evidence="1">OUS1</strain>
    </source>
</reference>
<dbReference type="EMBL" id="AJ864624">
    <property type="protein sequence ID" value="CAI29554.1"/>
    <property type="molecule type" value="Genomic_DNA"/>
</dbReference>
<feature type="non-terminal residue" evidence="1">
    <location>
        <position position="86"/>
    </location>
</feature>
<reference evidence="1" key="1">
    <citation type="journal article" date="2005" name="Microbiology (Mosc.)">
        <title>Molecular analysis of the anaerobic rumen fungus Orpinomyces - insights into an AT-rich genome.</title>
        <authorList>
            <person name="Nicholson M.J."/>
            <person name="Theodorou M.K."/>
            <person name="Brookman J.L."/>
        </authorList>
    </citation>
    <scope>NUCLEOTIDE SEQUENCE</scope>
    <source>
        <strain evidence="1">OUS1</strain>
    </source>
</reference>
<dbReference type="AlphaFoldDB" id="Q5QQN5"/>
<sequence>NSLNLIDNLYVLFIRKIKAFNPLSSYYSITVFKDYINNYIYMFILGGTLALNKLHFNRGEQRQLNELLFKGSSESPVPKIVGLAEF</sequence>
<feature type="non-terminal residue" evidence="1">
    <location>
        <position position="1"/>
    </location>
</feature>
<proteinExistence type="predicted"/>
<name>Q5QQN5_9FUNG</name>